<accession>A0ABT3SWS7</accession>
<feature type="chain" id="PRO_5046232471" evidence="1">
    <location>
        <begin position="21"/>
        <end position="241"/>
    </location>
</feature>
<evidence type="ECO:0000313" key="3">
    <source>
        <dbReference type="Proteomes" id="UP001143307"/>
    </source>
</evidence>
<dbReference type="SUPFAM" id="SSF50494">
    <property type="entry name" value="Trypsin-like serine proteases"/>
    <property type="match status" value="1"/>
</dbReference>
<sequence>MPTITRLLLSTMLLVASAQAEQRQAYNSQSPDWLQAVGKLNVPGVQYKNGYSRHQLENCSGTLVAPRNSSHADTVVTAWHCLEYYRDLSKPITFTLTSVAGKTLSREAYRVADGGGMYADWAVLKLYDSVSTRQVAALEIHPQRADMQRPVTMAGFSGDAGVGADGAVLTYHASCNITWQASAQSESDCSAYKGASGGAVIQLSAEGRAQLSGVISQGNNQTVSIYVPVSGFRRLLKQHLN</sequence>
<dbReference type="RefSeq" id="WP_279253222.1">
    <property type="nucleotide sequence ID" value="NZ_SHNP01000004.1"/>
</dbReference>
<protein>
    <submittedName>
        <fullName evidence="2">Trypsin-like serine protease</fullName>
    </submittedName>
</protein>
<reference evidence="2" key="1">
    <citation type="submission" date="2019-02" db="EMBL/GenBank/DDBJ databases">
        <authorList>
            <person name="Li S.-H."/>
        </authorList>
    </citation>
    <scope>NUCLEOTIDE SEQUENCE</scope>
    <source>
        <strain evidence="2">IMCC8485</strain>
    </source>
</reference>
<keyword evidence="1" id="KW-0732">Signal</keyword>
<proteinExistence type="predicted"/>
<organism evidence="2 3">
    <name type="scientific">Candidatus Seongchinamella marina</name>
    <dbReference type="NCBI Taxonomy" id="2518990"/>
    <lineage>
        <taxon>Bacteria</taxon>
        <taxon>Pseudomonadati</taxon>
        <taxon>Pseudomonadota</taxon>
        <taxon>Gammaproteobacteria</taxon>
        <taxon>Cellvibrionales</taxon>
        <taxon>Halieaceae</taxon>
        <taxon>Seongchinamella</taxon>
    </lineage>
</organism>
<evidence type="ECO:0000313" key="2">
    <source>
        <dbReference type="EMBL" id="MCX2974453.1"/>
    </source>
</evidence>
<dbReference type="Gene3D" id="2.40.10.10">
    <property type="entry name" value="Trypsin-like serine proteases"/>
    <property type="match status" value="2"/>
</dbReference>
<dbReference type="EMBL" id="SHNP01000004">
    <property type="protein sequence ID" value="MCX2974453.1"/>
    <property type="molecule type" value="Genomic_DNA"/>
</dbReference>
<evidence type="ECO:0000256" key="1">
    <source>
        <dbReference type="SAM" id="SignalP"/>
    </source>
</evidence>
<dbReference type="Proteomes" id="UP001143307">
    <property type="component" value="Unassembled WGS sequence"/>
</dbReference>
<gene>
    <name evidence="2" type="ORF">EYC87_12745</name>
</gene>
<keyword evidence="3" id="KW-1185">Reference proteome</keyword>
<name>A0ABT3SWS7_9GAMM</name>
<dbReference type="InterPro" id="IPR043504">
    <property type="entry name" value="Peptidase_S1_PA_chymotrypsin"/>
</dbReference>
<dbReference type="Pfam" id="PF13365">
    <property type="entry name" value="Trypsin_2"/>
    <property type="match status" value="1"/>
</dbReference>
<dbReference type="InterPro" id="IPR009003">
    <property type="entry name" value="Peptidase_S1_PA"/>
</dbReference>
<comment type="caution">
    <text evidence="2">The sequence shown here is derived from an EMBL/GenBank/DDBJ whole genome shotgun (WGS) entry which is preliminary data.</text>
</comment>
<feature type="signal peptide" evidence="1">
    <location>
        <begin position="1"/>
        <end position="20"/>
    </location>
</feature>